<evidence type="ECO:0000256" key="4">
    <source>
        <dbReference type="ARBA" id="ARBA00022475"/>
    </source>
</evidence>
<protein>
    <submittedName>
        <fullName evidence="12">Energy transducer TonB</fullName>
    </submittedName>
</protein>
<keyword evidence="9" id="KW-0472">Membrane</keyword>
<dbReference type="InterPro" id="IPR037682">
    <property type="entry name" value="TonB_C"/>
</dbReference>
<evidence type="ECO:0000259" key="11">
    <source>
        <dbReference type="PROSITE" id="PS52015"/>
    </source>
</evidence>
<feature type="domain" description="TonB C-terminal" evidence="11">
    <location>
        <begin position="48"/>
        <end position="138"/>
    </location>
</feature>
<evidence type="ECO:0000256" key="6">
    <source>
        <dbReference type="ARBA" id="ARBA00022692"/>
    </source>
</evidence>
<dbReference type="NCBIfam" id="TIGR01352">
    <property type="entry name" value="tonB_Cterm"/>
    <property type="match status" value="1"/>
</dbReference>
<comment type="similarity">
    <text evidence="2">Belongs to the TonB family.</text>
</comment>
<evidence type="ECO:0000256" key="1">
    <source>
        <dbReference type="ARBA" id="ARBA00004383"/>
    </source>
</evidence>
<dbReference type="PANTHER" id="PTHR33446">
    <property type="entry name" value="PROTEIN TONB-RELATED"/>
    <property type="match status" value="1"/>
</dbReference>
<reference evidence="12 13" key="1">
    <citation type="submission" date="2019-03" db="EMBL/GenBank/DDBJ databases">
        <title>Algoriphagus sp. nov, a new strain isolated from root system soil of mangrove plant Kandelia.</title>
        <authorList>
            <person name="Yin Q."/>
            <person name="Wang K."/>
            <person name="Song Z."/>
        </authorList>
    </citation>
    <scope>NUCLEOTIDE SEQUENCE [LARGE SCALE GENOMIC DNA]</scope>
    <source>
        <strain evidence="12 13">XY-J91</strain>
    </source>
</reference>
<name>A0A4Y9QZH3_9BACT</name>
<dbReference type="EMBL" id="SPSB01000001">
    <property type="protein sequence ID" value="TFV97547.1"/>
    <property type="molecule type" value="Genomic_DNA"/>
</dbReference>
<evidence type="ECO:0000256" key="3">
    <source>
        <dbReference type="ARBA" id="ARBA00022448"/>
    </source>
</evidence>
<dbReference type="Proteomes" id="UP000297647">
    <property type="component" value="Unassembled WGS sequence"/>
</dbReference>
<dbReference type="InterPro" id="IPR006260">
    <property type="entry name" value="TonB/TolA_C"/>
</dbReference>
<evidence type="ECO:0000313" key="12">
    <source>
        <dbReference type="EMBL" id="TFV97547.1"/>
    </source>
</evidence>
<dbReference type="PRINTS" id="PR01374">
    <property type="entry name" value="TONBPROTEIN"/>
</dbReference>
<organism evidence="12 13">
    <name type="scientific">Algoriphagus kandeliae</name>
    <dbReference type="NCBI Taxonomy" id="2562278"/>
    <lineage>
        <taxon>Bacteria</taxon>
        <taxon>Pseudomonadati</taxon>
        <taxon>Bacteroidota</taxon>
        <taxon>Cytophagia</taxon>
        <taxon>Cytophagales</taxon>
        <taxon>Cyclobacteriaceae</taxon>
        <taxon>Algoriphagus</taxon>
    </lineage>
</organism>
<evidence type="ECO:0000256" key="7">
    <source>
        <dbReference type="ARBA" id="ARBA00022927"/>
    </source>
</evidence>
<accession>A0A4Y9QZH3</accession>
<evidence type="ECO:0000256" key="9">
    <source>
        <dbReference type="ARBA" id="ARBA00023136"/>
    </source>
</evidence>
<dbReference type="PROSITE" id="PS52015">
    <property type="entry name" value="TONB_CTD"/>
    <property type="match status" value="1"/>
</dbReference>
<dbReference type="RefSeq" id="WP_135070386.1">
    <property type="nucleotide sequence ID" value="NZ_SPSB01000001.1"/>
</dbReference>
<dbReference type="GO" id="GO:0015891">
    <property type="term" value="P:siderophore transport"/>
    <property type="evidence" value="ECO:0007669"/>
    <property type="project" value="InterPro"/>
</dbReference>
<keyword evidence="3" id="KW-0813">Transport</keyword>
<comment type="subcellular location">
    <subcellularLocation>
        <location evidence="1">Cell inner membrane</location>
        <topology evidence="1">Single-pass membrane protein</topology>
        <orientation evidence="1">Periplasmic side</orientation>
    </subcellularLocation>
</comment>
<dbReference type="PANTHER" id="PTHR33446:SF2">
    <property type="entry name" value="PROTEIN TONB"/>
    <property type="match status" value="1"/>
</dbReference>
<keyword evidence="8" id="KW-1133">Transmembrane helix</keyword>
<evidence type="ECO:0000256" key="2">
    <source>
        <dbReference type="ARBA" id="ARBA00006555"/>
    </source>
</evidence>
<evidence type="ECO:0000256" key="5">
    <source>
        <dbReference type="ARBA" id="ARBA00022519"/>
    </source>
</evidence>
<feature type="signal peptide" evidence="10">
    <location>
        <begin position="1"/>
        <end position="27"/>
    </location>
</feature>
<evidence type="ECO:0000256" key="10">
    <source>
        <dbReference type="SAM" id="SignalP"/>
    </source>
</evidence>
<keyword evidence="6" id="KW-0812">Transmembrane</keyword>
<comment type="caution">
    <text evidence="12">The sequence shown here is derived from an EMBL/GenBank/DDBJ whole genome shotgun (WGS) entry which is preliminary data.</text>
</comment>
<keyword evidence="13" id="KW-1185">Reference proteome</keyword>
<dbReference type="GO" id="GO:0030288">
    <property type="term" value="C:outer membrane-bounded periplasmic space"/>
    <property type="evidence" value="ECO:0007669"/>
    <property type="project" value="InterPro"/>
</dbReference>
<dbReference type="Pfam" id="PF03544">
    <property type="entry name" value="TonB_C"/>
    <property type="match status" value="1"/>
</dbReference>
<dbReference type="GO" id="GO:0015031">
    <property type="term" value="P:protein transport"/>
    <property type="evidence" value="ECO:0007669"/>
    <property type="project" value="UniProtKB-KW"/>
</dbReference>
<dbReference type="GO" id="GO:0098797">
    <property type="term" value="C:plasma membrane protein complex"/>
    <property type="evidence" value="ECO:0007669"/>
    <property type="project" value="TreeGrafter"/>
</dbReference>
<evidence type="ECO:0000313" key="13">
    <source>
        <dbReference type="Proteomes" id="UP000297647"/>
    </source>
</evidence>
<dbReference type="AlphaFoldDB" id="A0A4Y9QZH3"/>
<sequence>MMQDLFKKVGGTVLIMLFLAASQEIMAQESTVSISEMETLDSPPKPPGGMDGWFTHIATNLKYPTTARTKKIEGTVILKFIIEKDGSISETQVLRGIGGGCDEEALRVLKLSPNWTPGIKDDQPFRTEMRLPIRFKLG</sequence>
<gene>
    <name evidence="12" type="ORF">E4S40_02520</name>
</gene>
<dbReference type="GO" id="GO:0031992">
    <property type="term" value="F:energy transducer activity"/>
    <property type="evidence" value="ECO:0007669"/>
    <property type="project" value="InterPro"/>
</dbReference>
<keyword evidence="5" id="KW-0997">Cell inner membrane</keyword>
<proteinExistence type="inferred from homology"/>
<dbReference type="InterPro" id="IPR003538">
    <property type="entry name" value="TonB"/>
</dbReference>
<keyword evidence="7" id="KW-0653">Protein transport</keyword>
<dbReference type="OrthoDB" id="9812355at2"/>
<keyword evidence="10" id="KW-0732">Signal</keyword>
<feature type="chain" id="PRO_5021393995" evidence="10">
    <location>
        <begin position="28"/>
        <end position="138"/>
    </location>
</feature>
<dbReference type="SUPFAM" id="SSF74653">
    <property type="entry name" value="TolA/TonB C-terminal domain"/>
    <property type="match status" value="1"/>
</dbReference>
<keyword evidence="4" id="KW-1003">Cell membrane</keyword>
<dbReference type="GO" id="GO:0055085">
    <property type="term" value="P:transmembrane transport"/>
    <property type="evidence" value="ECO:0007669"/>
    <property type="project" value="InterPro"/>
</dbReference>
<evidence type="ECO:0000256" key="8">
    <source>
        <dbReference type="ARBA" id="ARBA00022989"/>
    </source>
</evidence>
<dbReference type="Gene3D" id="3.30.1150.10">
    <property type="match status" value="1"/>
</dbReference>
<dbReference type="InterPro" id="IPR051045">
    <property type="entry name" value="TonB-dependent_transducer"/>
</dbReference>